<evidence type="ECO:0000256" key="4">
    <source>
        <dbReference type="ARBA" id="ARBA00023163"/>
    </source>
</evidence>
<sequence length="117" mass="13888">ERVAERTVLKGKKIYTLAWKEGNNTQKALMSNLLTEINYLLLLHRESPKQENQLLFIKLYHNHQIEPASSAYEAEMQNALGNYSNEKNQAREKLLESLKEWKQKIKEERELIDFNRD</sequence>
<dbReference type="EMBL" id="CALTRL010006041">
    <property type="protein sequence ID" value="CAH7689063.1"/>
    <property type="molecule type" value="Genomic_DNA"/>
</dbReference>
<feature type="non-terminal residue" evidence="7">
    <location>
        <position position="1"/>
    </location>
</feature>
<evidence type="ECO:0000313" key="7">
    <source>
        <dbReference type="EMBL" id="CAH7689063.1"/>
    </source>
</evidence>
<keyword evidence="8" id="KW-1185">Reference proteome</keyword>
<dbReference type="AlphaFoldDB" id="A0AAV0BP47"/>
<feature type="non-terminal residue" evidence="7">
    <location>
        <position position="117"/>
    </location>
</feature>
<feature type="coiled-coil region" evidence="6">
    <location>
        <begin position="73"/>
        <end position="111"/>
    </location>
</feature>
<keyword evidence="3" id="KW-0805">Transcription regulation</keyword>
<evidence type="ECO:0000256" key="5">
    <source>
        <dbReference type="ARBA" id="ARBA00023242"/>
    </source>
</evidence>
<protein>
    <submittedName>
        <fullName evidence="7">Uncharacterized protein</fullName>
    </submittedName>
</protein>
<gene>
    <name evidence="7" type="ORF">PPACK8108_LOCUS24122</name>
</gene>
<evidence type="ECO:0000256" key="2">
    <source>
        <dbReference type="ARBA" id="ARBA00022491"/>
    </source>
</evidence>
<dbReference type="InterPro" id="IPR013907">
    <property type="entry name" value="Sds3"/>
</dbReference>
<dbReference type="GO" id="GO:0010468">
    <property type="term" value="P:regulation of gene expression"/>
    <property type="evidence" value="ECO:0007669"/>
    <property type="project" value="UniProtKB-ARBA"/>
</dbReference>
<proteinExistence type="predicted"/>
<evidence type="ECO:0000256" key="6">
    <source>
        <dbReference type="SAM" id="Coils"/>
    </source>
</evidence>
<evidence type="ECO:0000256" key="3">
    <source>
        <dbReference type="ARBA" id="ARBA00023015"/>
    </source>
</evidence>
<dbReference type="Proteomes" id="UP001153365">
    <property type="component" value="Unassembled WGS sequence"/>
</dbReference>
<dbReference type="GO" id="GO:0005654">
    <property type="term" value="C:nucleoplasm"/>
    <property type="evidence" value="ECO:0007669"/>
    <property type="project" value="UniProtKB-ARBA"/>
</dbReference>
<keyword evidence="4" id="KW-0804">Transcription</keyword>
<reference evidence="7" key="1">
    <citation type="submission" date="2022-06" db="EMBL/GenBank/DDBJ databases">
        <authorList>
            <consortium name="SYNGENTA / RWTH Aachen University"/>
        </authorList>
    </citation>
    <scope>NUCLEOTIDE SEQUENCE</scope>
</reference>
<name>A0AAV0BP47_PHAPC</name>
<evidence type="ECO:0000256" key="1">
    <source>
        <dbReference type="ARBA" id="ARBA00004123"/>
    </source>
</evidence>
<evidence type="ECO:0000313" key="8">
    <source>
        <dbReference type="Proteomes" id="UP001153365"/>
    </source>
</evidence>
<comment type="caution">
    <text evidence="7">The sequence shown here is derived from an EMBL/GenBank/DDBJ whole genome shotgun (WGS) entry which is preliminary data.</text>
</comment>
<organism evidence="7 8">
    <name type="scientific">Phakopsora pachyrhizi</name>
    <name type="common">Asian soybean rust disease fungus</name>
    <dbReference type="NCBI Taxonomy" id="170000"/>
    <lineage>
        <taxon>Eukaryota</taxon>
        <taxon>Fungi</taxon>
        <taxon>Dikarya</taxon>
        <taxon>Basidiomycota</taxon>
        <taxon>Pucciniomycotina</taxon>
        <taxon>Pucciniomycetes</taxon>
        <taxon>Pucciniales</taxon>
        <taxon>Phakopsoraceae</taxon>
        <taxon>Phakopsora</taxon>
    </lineage>
</organism>
<comment type="subcellular location">
    <subcellularLocation>
        <location evidence="1">Nucleus</location>
    </subcellularLocation>
</comment>
<keyword evidence="5" id="KW-0539">Nucleus</keyword>
<keyword evidence="2" id="KW-0678">Repressor</keyword>
<accession>A0AAV0BP47</accession>
<dbReference type="Pfam" id="PF08598">
    <property type="entry name" value="Sds3"/>
    <property type="match status" value="1"/>
</dbReference>
<keyword evidence="6" id="KW-0175">Coiled coil</keyword>